<evidence type="ECO:0000313" key="3">
    <source>
        <dbReference type="Proteomes" id="UP000019151"/>
    </source>
</evidence>
<evidence type="ECO:0000313" key="2">
    <source>
        <dbReference type="EMBL" id="AHG88108.1"/>
    </source>
</evidence>
<dbReference type="Pfam" id="PF04389">
    <property type="entry name" value="Peptidase_M28"/>
    <property type="match status" value="1"/>
</dbReference>
<protein>
    <submittedName>
        <fullName evidence="2">Peptidase M28</fullName>
    </submittedName>
</protein>
<name>W0RFE6_9BACT</name>
<keyword evidence="3" id="KW-1185">Reference proteome</keyword>
<dbReference type="KEGG" id="gba:J421_0571"/>
<dbReference type="HOGENOM" id="CLU_019932_0_0_0"/>
<dbReference type="Gene3D" id="3.40.630.10">
    <property type="entry name" value="Zn peptidases"/>
    <property type="match status" value="1"/>
</dbReference>
<dbReference type="InterPro" id="IPR007484">
    <property type="entry name" value="Peptidase_M28"/>
</dbReference>
<dbReference type="InterPro" id="IPR045175">
    <property type="entry name" value="M28_fam"/>
</dbReference>
<dbReference type="GO" id="GO:0008235">
    <property type="term" value="F:metalloexopeptidase activity"/>
    <property type="evidence" value="ECO:0007669"/>
    <property type="project" value="InterPro"/>
</dbReference>
<proteinExistence type="predicted"/>
<dbReference type="EMBL" id="CP007128">
    <property type="protein sequence ID" value="AHG88108.1"/>
    <property type="molecule type" value="Genomic_DNA"/>
</dbReference>
<sequence>MLVAVVGCAGRPEAVATPPAPATPLDSAAAASEAQLRADVAWLAAPARNGRYAGTRESDSVAAYLERRYQALGIAGAYESGYRQRFRMSDGQATNVAAVIPGTDRALAREVIVVGAHRDHIGHSAWLAMDPDLGPVLRPGADDNASGTAAVLEVARRLAARPTRRTVLVVHFDAEELGLLGSQAFIEHPPVARSAVRLMLNLDMVGRLRADRLYVEVARGGRAVQALVDSVTRAGSLRPVPTSETSGRSDQSTFAEWPVPAVALFTGFHADYHRASDTPARVNVPGIRRVVDVAESLVRAVANRP</sequence>
<accession>W0RFE6</accession>
<reference evidence="2 3" key="1">
    <citation type="journal article" date="2014" name="Genome Announc.">
        <title>Genome Sequence and Methylome of Soil Bacterium Gemmatirosa kalamazoonensis KBS708T, a Member of the Rarely Cultivated Gemmatimonadetes Phylum.</title>
        <authorList>
            <person name="Debruyn J.M."/>
            <person name="Radosevich M."/>
            <person name="Wommack K.E."/>
            <person name="Polson S.W."/>
            <person name="Hauser L.J."/>
            <person name="Fawaz M.N."/>
            <person name="Korlach J."/>
            <person name="Tsai Y.C."/>
        </authorList>
    </citation>
    <scope>NUCLEOTIDE SEQUENCE [LARGE SCALE GENOMIC DNA]</scope>
    <source>
        <strain evidence="2 3">KBS708</strain>
    </source>
</reference>
<dbReference type="SUPFAM" id="SSF53187">
    <property type="entry name" value="Zn-dependent exopeptidases"/>
    <property type="match status" value="1"/>
</dbReference>
<dbReference type="AlphaFoldDB" id="W0RFE6"/>
<evidence type="ECO:0000259" key="1">
    <source>
        <dbReference type="Pfam" id="PF04389"/>
    </source>
</evidence>
<dbReference type="PANTHER" id="PTHR12147:SF26">
    <property type="entry name" value="PEPTIDASE M28 DOMAIN-CONTAINING PROTEIN"/>
    <property type="match status" value="1"/>
</dbReference>
<dbReference type="GO" id="GO:0006508">
    <property type="term" value="P:proteolysis"/>
    <property type="evidence" value="ECO:0007669"/>
    <property type="project" value="InterPro"/>
</dbReference>
<dbReference type="Proteomes" id="UP000019151">
    <property type="component" value="Chromosome"/>
</dbReference>
<dbReference type="FunCoup" id="W0RFE6">
    <property type="interactions" value="38"/>
</dbReference>
<organism evidence="2 3">
    <name type="scientific">Gemmatirosa kalamazoonensis</name>
    <dbReference type="NCBI Taxonomy" id="861299"/>
    <lineage>
        <taxon>Bacteria</taxon>
        <taxon>Pseudomonadati</taxon>
        <taxon>Gemmatimonadota</taxon>
        <taxon>Gemmatimonadia</taxon>
        <taxon>Gemmatimonadales</taxon>
        <taxon>Gemmatimonadaceae</taxon>
        <taxon>Gemmatirosa</taxon>
    </lineage>
</organism>
<dbReference type="PANTHER" id="PTHR12147">
    <property type="entry name" value="METALLOPEPTIDASE M28 FAMILY MEMBER"/>
    <property type="match status" value="1"/>
</dbReference>
<feature type="domain" description="Peptidase M28" evidence="1">
    <location>
        <begin position="95"/>
        <end position="296"/>
    </location>
</feature>
<dbReference type="STRING" id="861299.J421_0571"/>
<dbReference type="InParanoid" id="W0RFE6"/>
<dbReference type="eggNOG" id="COG2234">
    <property type="taxonomic scope" value="Bacteria"/>
</dbReference>
<gene>
    <name evidence="2" type="ORF">J421_0571</name>
</gene>